<dbReference type="WBParaSite" id="ES5_v2.g23376.t1">
    <property type="protein sequence ID" value="ES5_v2.g23376.t1"/>
    <property type="gene ID" value="ES5_v2.g23376"/>
</dbReference>
<name>A0AC34G194_9BILA</name>
<proteinExistence type="predicted"/>
<sequence>MPTAAKIPWPGGPSMKQNFPFPDTVIYYVSMNPSSPKAYNKMIQSCKFFFETNPILFGYDAVKICSKYLKNIFHNPNFSCLDIDMKKCISKFWLIHKLYIDGDENEIPNFTSLLCSKLYRCDLKILELSDQNILFDDFKLLVSSVKTISLYNVKTLYKDGKVVMLEAIFESIPNIDKFSFQWEKNFSMVTAETLKNISELKSCERLITFELSYIPDIFKVEELSDFIMNHKTTKIIFAFSFNISEEYKIQLDSLIDTVIEAKIIDVIIDYRGQDEEKLLILENQYADSDDDE</sequence>
<dbReference type="Proteomes" id="UP000887579">
    <property type="component" value="Unplaced"/>
</dbReference>
<reference evidence="2" key="1">
    <citation type="submission" date="2022-11" db="UniProtKB">
        <authorList>
            <consortium name="WormBaseParasite"/>
        </authorList>
    </citation>
    <scope>IDENTIFICATION</scope>
</reference>
<evidence type="ECO:0000313" key="1">
    <source>
        <dbReference type="Proteomes" id="UP000887579"/>
    </source>
</evidence>
<protein>
    <submittedName>
        <fullName evidence="2">Uncharacterized protein</fullName>
    </submittedName>
</protein>
<accession>A0AC34G194</accession>
<evidence type="ECO:0000313" key="2">
    <source>
        <dbReference type="WBParaSite" id="ES5_v2.g23376.t1"/>
    </source>
</evidence>
<organism evidence="1 2">
    <name type="scientific">Panagrolaimus sp. ES5</name>
    <dbReference type="NCBI Taxonomy" id="591445"/>
    <lineage>
        <taxon>Eukaryota</taxon>
        <taxon>Metazoa</taxon>
        <taxon>Ecdysozoa</taxon>
        <taxon>Nematoda</taxon>
        <taxon>Chromadorea</taxon>
        <taxon>Rhabditida</taxon>
        <taxon>Tylenchina</taxon>
        <taxon>Panagrolaimomorpha</taxon>
        <taxon>Panagrolaimoidea</taxon>
        <taxon>Panagrolaimidae</taxon>
        <taxon>Panagrolaimus</taxon>
    </lineage>
</organism>